<dbReference type="InterPro" id="IPR035906">
    <property type="entry name" value="MetI-like_sf"/>
</dbReference>
<evidence type="ECO:0000256" key="4">
    <source>
        <dbReference type="ARBA" id="ARBA00022692"/>
    </source>
</evidence>
<feature type="transmembrane region" description="Helical" evidence="7">
    <location>
        <begin position="123"/>
        <end position="144"/>
    </location>
</feature>
<comment type="subcellular location">
    <subcellularLocation>
        <location evidence="1">Cell membrane</location>
        <topology evidence="1">Multi-pass membrane protein</topology>
    </subcellularLocation>
</comment>
<proteinExistence type="predicted"/>
<dbReference type="Pfam" id="PF00528">
    <property type="entry name" value="BPD_transp_1"/>
    <property type="match status" value="1"/>
</dbReference>
<keyword evidence="10" id="KW-1185">Reference proteome</keyword>
<dbReference type="GO" id="GO:0055085">
    <property type="term" value="P:transmembrane transport"/>
    <property type="evidence" value="ECO:0007669"/>
    <property type="project" value="InterPro"/>
</dbReference>
<evidence type="ECO:0000256" key="2">
    <source>
        <dbReference type="ARBA" id="ARBA00022448"/>
    </source>
</evidence>
<dbReference type="PANTHER" id="PTHR30151:SF41">
    <property type="entry name" value="ABC TRANSPORTER PERMEASE PROTEIN"/>
    <property type="match status" value="1"/>
</dbReference>
<keyword evidence="6 7" id="KW-0472">Membrane</keyword>
<keyword evidence="4 7" id="KW-0812">Transmembrane</keyword>
<feature type="transmembrane region" description="Helical" evidence="7">
    <location>
        <begin position="40"/>
        <end position="58"/>
    </location>
</feature>
<dbReference type="EMBL" id="NPKH01000020">
    <property type="protein sequence ID" value="PAP94753.1"/>
    <property type="molecule type" value="Genomic_DNA"/>
</dbReference>
<feature type="transmembrane region" description="Helical" evidence="7">
    <location>
        <begin position="182"/>
        <end position="203"/>
    </location>
</feature>
<dbReference type="SUPFAM" id="SSF161098">
    <property type="entry name" value="MetI-like"/>
    <property type="match status" value="1"/>
</dbReference>
<evidence type="ECO:0000256" key="1">
    <source>
        <dbReference type="ARBA" id="ARBA00004651"/>
    </source>
</evidence>
<keyword evidence="2" id="KW-0813">Transport</keyword>
<reference evidence="9 10" key="1">
    <citation type="submission" date="2017-08" db="EMBL/GenBank/DDBJ databases">
        <title>Mesorhizobium wenxinae sp. nov., a novel rhizobial species isolated from root nodules of chickpea (Cicer arietinum L.).</title>
        <authorList>
            <person name="Zhang J."/>
        </authorList>
    </citation>
    <scope>NUCLEOTIDE SEQUENCE [LARGE SCALE GENOMIC DNA]</scope>
    <source>
        <strain evidence="10">WYCCWR 10019</strain>
    </source>
</reference>
<dbReference type="Proteomes" id="UP000215931">
    <property type="component" value="Unassembled WGS sequence"/>
</dbReference>
<dbReference type="AlphaFoldDB" id="A0A271KG74"/>
<comment type="caution">
    <text evidence="9">The sequence shown here is derived from an EMBL/GenBank/DDBJ whole genome shotgun (WGS) entry which is preliminary data.</text>
</comment>
<dbReference type="InterPro" id="IPR000515">
    <property type="entry name" value="MetI-like"/>
</dbReference>
<protein>
    <submittedName>
        <fullName evidence="9">Nitrate ABC transporter</fullName>
    </submittedName>
</protein>
<dbReference type="Gene3D" id="1.10.3720.10">
    <property type="entry name" value="MetI-like"/>
    <property type="match status" value="1"/>
</dbReference>
<feature type="transmembrane region" description="Helical" evidence="7">
    <location>
        <begin position="64"/>
        <end position="84"/>
    </location>
</feature>
<evidence type="ECO:0000256" key="5">
    <source>
        <dbReference type="ARBA" id="ARBA00022989"/>
    </source>
</evidence>
<feature type="transmembrane region" description="Helical" evidence="7">
    <location>
        <begin position="246"/>
        <end position="267"/>
    </location>
</feature>
<evidence type="ECO:0000256" key="7">
    <source>
        <dbReference type="SAM" id="Phobius"/>
    </source>
</evidence>
<feature type="transmembrane region" description="Helical" evidence="7">
    <location>
        <begin position="309"/>
        <end position="331"/>
    </location>
</feature>
<sequence>MSDLLSLSSITPRSWQGYAALVLLAGALLLLPLVNATPGYGVATVALIFLLLLLAIAADNFPPVIGVVLLFLGVHGAAWMLLAGITGNEGTARASFYLLLAAAWLLAWRCVTALSALRPTSRWAATALRLIIPAIFGAWILIIWEAVTRGAGIPFILLPPPSAIGVRIANSLPVLAADVRQTIFKAVIFGYVVGSGAGFLAAVAADRVPFLRRGLLPIGNMVSALPIIGVAPIMVMWFGFDWQSKAAVVIIMTFFPMLVNTVAGLAASGHMERDLMRTYASSYWQTLFKLRLPAAAPFIFNALKINSTLALIGAIVAEFFGTPVVGMGFRISTEVGRMNIDMVWAEIAVAALAGSVFYGVVALFERAVTFWHPSVRGG</sequence>
<dbReference type="PANTHER" id="PTHR30151">
    <property type="entry name" value="ALKANE SULFONATE ABC TRANSPORTER-RELATED, MEMBRANE SUBUNIT"/>
    <property type="match status" value="1"/>
</dbReference>
<evidence type="ECO:0000313" key="10">
    <source>
        <dbReference type="Proteomes" id="UP000215931"/>
    </source>
</evidence>
<dbReference type="OrthoDB" id="9792509at2"/>
<keyword evidence="3" id="KW-1003">Cell membrane</keyword>
<evidence type="ECO:0000313" key="9">
    <source>
        <dbReference type="EMBL" id="PAP94753.1"/>
    </source>
</evidence>
<name>A0A271KG74_9HYPH</name>
<evidence type="ECO:0000256" key="3">
    <source>
        <dbReference type="ARBA" id="ARBA00022475"/>
    </source>
</evidence>
<feature type="domain" description="ABC transmembrane type-1" evidence="8">
    <location>
        <begin position="195"/>
        <end position="368"/>
    </location>
</feature>
<evidence type="ECO:0000259" key="8">
    <source>
        <dbReference type="Pfam" id="PF00528"/>
    </source>
</evidence>
<dbReference type="CDD" id="cd06261">
    <property type="entry name" value="TM_PBP2"/>
    <property type="match status" value="1"/>
</dbReference>
<keyword evidence="5 7" id="KW-1133">Transmembrane helix</keyword>
<feature type="transmembrane region" description="Helical" evidence="7">
    <location>
        <begin position="96"/>
        <end position="117"/>
    </location>
</feature>
<accession>A0A271KG74</accession>
<dbReference type="RefSeq" id="WP_095518683.1">
    <property type="nucleotide sequence ID" value="NZ_NPKH01000020.1"/>
</dbReference>
<feature type="transmembrane region" description="Helical" evidence="7">
    <location>
        <begin position="343"/>
        <end position="364"/>
    </location>
</feature>
<evidence type="ECO:0000256" key="6">
    <source>
        <dbReference type="ARBA" id="ARBA00023136"/>
    </source>
</evidence>
<feature type="transmembrane region" description="Helical" evidence="7">
    <location>
        <begin position="215"/>
        <end position="240"/>
    </location>
</feature>
<gene>
    <name evidence="9" type="ORF">CIT31_11440</name>
</gene>
<dbReference type="GO" id="GO:0005886">
    <property type="term" value="C:plasma membrane"/>
    <property type="evidence" value="ECO:0007669"/>
    <property type="project" value="UniProtKB-SubCell"/>
</dbReference>
<feature type="transmembrane region" description="Helical" evidence="7">
    <location>
        <begin position="15"/>
        <end position="33"/>
    </location>
</feature>
<organism evidence="9 10">
    <name type="scientific">Mesorhizobium wenxiniae</name>
    <dbReference type="NCBI Taxonomy" id="2014805"/>
    <lineage>
        <taxon>Bacteria</taxon>
        <taxon>Pseudomonadati</taxon>
        <taxon>Pseudomonadota</taxon>
        <taxon>Alphaproteobacteria</taxon>
        <taxon>Hyphomicrobiales</taxon>
        <taxon>Phyllobacteriaceae</taxon>
        <taxon>Mesorhizobium</taxon>
    </lineage>
</organism>